<dbReference type="Proteomes" id="UP000268014">
    <property type="component" value="Unassembled WGS sequence"/>
</dbReference>
<reference evidence="4" key="1">
    <citation type="submission" date="2017-02" db="UniProtKB">
        <authorList>
            <consortium name="WormBaseParasite"/>
        </authorList>
    </citation>
    <scope>IDENTIFICATION</scope>
</reference>
<organism evidence="4">
    <name type="scientific">Haemonchus placei</name>
    <name type="common">Barber's pole worm</name>
    <dbReference type="NCBI Taxonomy" id="6290"/>
    <lineage>
        <taxon>Eukaryota</taxon>
        <taxon>Metazoa</taxon>
        <taxon>Ecdysozoa</taxon>
        <taxon>Nematoda</taxon>
        <taxon>Chromadorea</taxon>
        <taxon>Rhabditida</taxon>
        <taxon>Rhabditina</taxon>
        <taxon>Rhabditomorpha</taxon>
        <taxon>Strongyloidea</taxon>
        <taxon>Trichostrongylidae</taxon>
        <taxon>Haemonchus</taxon>
    </lineage>
</organism>
<reference evidence="2 3" key="2">
    <citation type="submission" date="2018-11" db="EMBL/GenBank/DDBJ databases">
        <authorList>
            <consortium name="Pathogen Informatics"/>
        </authorList>
    </citation>
    <scope>NUCLEOTIDE SEQUENCE [LARGE SCALE GENOMIC DNA]</scope>
    <source>
        <strain evidence="2 3">MHpl1</strain>
    </source>
</reference>
<dbReference type="PROSITE" id="PS50942">
    <property type="entry name" value="ENTH"/>
    <property type="match status" value="1"/>
</dbReference>
<dbReference type="GO" id="GO:0006897">
    <property type="term" value="P:endocytosis"/>
    <property type="evidence" value="ECO:0007669"/>
    <property type="project" value="TreeGrafter"/>
</dbReference>
<dbReference type="OrthoDB" id="4033880at2759"/>
<name>A0A0N4WGL8_HAEPC</name>
<feature type="domain" description="ENTH" evidence="1">
    <location>
        <begin position="1"/>
        <end position="72"/>
    </location>
</feature>
<evidence type="ECO:0000313" key="2">
    <source>
        <dbReference type="EMBL" id="VDO38833.1"/>
    </source>
</evidence>
<evidence type="ECO:0000259" key="1">
    <source>
        <dbReference type="PROSITE" id="PS50942"/>
    </source>
</evidence>
<gene>
    <name evidence="2" type="ORF">HPLM_LOCUS9953</name>
</gene>
<dbReference type="InterPro" id="IPR008942">
    <property type="entry name" value="ENTH_VHS"/>
</dbReference>
<dbReference type="GO" id="GO:0030276">
    <property type="term" value="F:clathrin binding"/>
    <property type="evidence" value="ECO:0007669"/>
    <property type="project" value="TreeGrafter"/>
</dbReference>
<dbReference type="EMBL" id="UZAF01017180">
    <property type="protein sequence ID" value="VDO38833.1"/>
    <property type="molecule type" value="Genomic_DNA"/>
</dbReference>
<dbReference type="Gene3D" id="1.25.40.90">
    <property type="match status" value="1"/>
</dbReference>
<dbReference type="GO" id="GO:0005543">
    <property type="term" value="F:phospholipid binding"/>
    <property type="evidence" value="ECO:0007669"/>
    <property type="project" value="TreeGrafter"/>
</dbReference>
<dbReference type="PANTHER" id="PTHR12276">
    <property type="entry name" value="EPSIN/ENT-RELATED"/>
    <property type="match status" value="1"/>
</dbReference>
<evidence type="ECO:0000313" key="4">
    <source>
        <dbReference type="WBParaSite" id="HPLM_0000996101-mRNA-1"/>
    </source>
</evidence>
<accession>A0A0N4WGL8</accession>
<dbReference type="GO" id="GO:0005886">
    <property type="term" value="C:plasma membrane"/>
    <property type="evidence" value="ECO:0007669"/>
    <property type="project" value="TreeGrafter"/>
</dbReference>
<protein>
    <submittedName>
        <fullName evidence="4">ENTH domain-containing protein</fullName>
    </submittedName>
</protein>
<dbReference type="STRING" id="6290.A0A0N4WGL8"/>
<keyword evidence="3" id="KW-1185">Reference proteome</keyword>
<dbReference type="PANTHER" id="PTHR12276:SF45">
    <property type="entry name" value="CLATHRIN INTERACTOR 1"/>
    <property type="match status" value="1"/>
</dbReference>
<dbReference type="SUPFAM" id="SSF48464">
    <property type="entry name" value="ENTH/VHS domain"/>
    <property type="match status" value="1"/>
</dbReference>
<dbReference type="GO" id="GO:0030125">
    <property type="term" value="C:clathrin vesicle coat"/>
    <property type="evidence" value="ECO:0007669"/>
    <property type="project" value="TreeGrafter"/>
</dbReference>
<dbReference type="WBParaSite" id="HPLM_0000996101-mRNA-1">
    <property type="protein sequence ID" value="HPLM_0000996101-mRNA-1"/>
    <property type="gene ID" value="HPLM_0000996101"/>
</dbReference>
<dbReference type="Pfam" id="PF01417">
    <property type="entry name" value="ENTH"/>
    <property type="match status" value="1"/>
</dbReference>
<proteinExistence type="predicted"/>
<dbReference type="GO" id="GO:0005768">
    <property type="term" value="C:endosome"/>
    <property type="evidence" value="ECO:0007669"/>
    <property type="project" value="TreeGrafter"/>
</dbReference>
<sequence>MNYTEAENLVYEATNEDPWGPTGSQMREIANYTFQYDGFHQVTNLLWKRMLEDNRNAWRRVYKRHSSRENGF</sequence>
<dbReference type="OMA" id="WRRVYKR"/>
<evidence type="ECO:0000313" key="3">
    <source>
        <dbReference type="Proteomes" id="UP000268014"/>
    </source>
</evidence>
<dbReference type="AlphaFoldDB" id="A0A0N4WGL8"/>
<dbReference type="InterPro" id="IPR013809">
    <property type="entry name" value="ENTH"/>
</dbReference>